<name>A0A6P0GF92_9ACTN</name>
<dbReference type="Pfam" id="PF13579">
    <property type="entry name" value="Glyco_trans_4_4"/>
    <property type="match status" value="1"/>
</dbReference>
<accession>A0A6P0GF92</accession>
<dbReference type="EMBL" id="JAAGWE010000012">
    <property type="protein sequence ID" value="NEM05910.1"/>
    <property type="molecule type" value="Genomic_DNA"/>
</dbReference>
<dbReference type="InterPro" id="IPR050194">
    <property type="entry name" value="Glycosyltransferase_grp1"/>
</dbReference>
<dbReference type="PANTHER" id="PTHR45947:SF3">
    <property type="entry name" value="SULFOQUINOVOSYL TRANSFERASE SQD2"/>
    <property type="match status" value="1"/>
</dbReference>
<evidence type="ECO:0000256" key="2">
    <source>
        <dbReference type="ARBA" id="ARBA00022679"/>
    </source>
</evidence>
<organism evidence="5 6">
    <name type="scientific">Geodermatophilus normandii</name>
    <dbReference type="NCBI Taxonomy" id="1137989"/>
    <lineage>
        <taxon>Bacteria</taxon>
        <taxon>Bacillati</taxon>
        <taxon>Actinomycetota</taxon>
        <taxon>Actinomycetes</taxon>
        <taxon>Geodermatophilales</taxon>
        <taxon>Geodermatophilaceae</taxon>
        <taxon>Geodermatophilus</taxon>
    </lineage>
</organism>
<dbReference type="Gene3D" id="3.40.50.2000">
    <property type="entry name" value="Glycogen Phosphorylase B"/>
    <property type="match status" value="2"/>
</dbReference>
<evidence type="ECO:0000256" key="3">
    <source>
        <dbReference type="SAM" id="MobiDB-lite"/>
    </source>
</evidence>
<comment type="caution">
    <text evidence="5">The sequence shown here is derived from an EMBL/GenBank/DDBJ whole genome shotgun (WGS) entry which is preliminary data.</text>
</comment>
<dbReference type="PANTHER" id="PTHR45947">
    <property type="entry name" value="SULFOQUINOVOSYL TRANSFERASE SQD2"/>
    <property type="match status" value="1"/>
</dbReference>
<dbReference type="AlphaFoldDB" id="A0A6P0GF92"/>
<protein>
    <submittedName>
        <fullName evidence="5">Glycosyltransferase family 4 protein</fullName>
    </submittedName>
</protein>
<feature type="region of interest" description="Disordered" evidence="3">
    <location>
        <begin position="449"/>
        <end position="468"/>
    </location>
</feature>
<dbReference type="GO" id="GO:1901137">
    <property type="term" value="P:carbohydrate derivative biosynthetic process"/>
    <property type="evidence" value="ECO:0007669"/>
    <property type="project" value="UniProtKB-ARBA"/>
</dbReference>
<keyword evidence="1" id="KW-0328">Glycosyltransferase</keyword>
<feature type="domain" description="Glycosyltransferase subfamily 4-like N-terminal" evidence="4">
    <location>
        <begin position="62"/>
        <end position="243"/>
    </location>
</feature>
<feature type="compositionally biased region" description="Basic and acidic residues" evidence="3">
    <location>
        <begin position="1"/>
        <end position="11"/>
    </location>
</feature>
<dbReference type="Proteomes" id="UP000471126">
    <property type="component" value="Unassembled WGS sequence"/>
</dbReference>
<evidence type="ECO:0000313" key="5">
    <source>
        <dbReference type="EMBL" id="NEM05910.1"/>
    </source>
</evidence>
<sequence length="468" mass="49258">MSAGRRDEGIGRRLPGALFRRRAHPEDVVPGEVQETPARSEGPARRPRVLVVGLHYAPEHSGNAPYTTGMARHLASAGLGVTVVTGHPHYPEWRLHPGYERRRPVETDRGVRLRRVRHPVPARPTAGARIVMEAVFAAGAAVQLARRRADVVVAVSPVLLSLVPAVLLRRLRGYRLGVVVQDLYGAALAETGMGGGRLTAATAWLERTLLGRADSVVVIHEVFRARLVNQGVPAGRVQVIPNWSHVSVPVEVDRAAVRAELGWGADEVIALHAGNMGVKQGLEGLVDVARLAGEQDSRVRVVLLGDGSRRPALQEYGAGLPRLTFMEPLPDGRFEEALVAADVLLLHEKPGVVEMSVPSKLTSYFTAGRPVVAATHPRSGAAALMASSGAGAVTEAGDPAAILAAIESVSADPAAADAMGAAGRSYAASHLTGPASLSRYEAWVRGLASGGGAASGHDRSPSSARRAR</sequence>
<dbReference type="InterPro" id="IPR028098">
    <property type="entry name" value="Glyco_trans_4-like_N"/>
</dbReference>
<dbReference type="RefSeq" id="WP_163476068.1">
    <property type="nucleotide sequence ID" value="NZ_JAAGWE010000012.1"/>
</dbReference>
<keyword evidence="2 5" id="KW-0808">Transferase</keyword>
<evidence type="ECO:0000256" key="1">
    <source>
        <dbReference type="ARBA" id="ARBA00022676"/>
    </source>
</evidence>
<dbReference type="CDD" id="cd03794">
    <property type="entry name" value="GT4_WbuB-like"/>
    <property type="match status" value="1"/>
</dbReference>
<dbReference type="SUPFAM" id="SSF53756">
    <property type="entry name" value="UDP-Glycosyltransferase/glycogen phosphorylase"/>
    <property type="match status" value="1"/>
</dbReference>
<reference evidence="5 6" key="1">
    <citation type="submission" date="2019-12" db="EMBL/GenBank/DDBJ databases">
        <title>WGS of CPCC 203550 I12A-02606.</title>
        <authorList>
            <person name="Jiang Z."/>
        </authorList>
    </citation>
    <scope>NUCLEOTIDE SEQUENCE [LARGE SCALE GENOMIC DNA]</scope>
    <source>
        <strain evidence="5 6">I12A-02606</strain>
    </source>
</reference>
<gene>
    <name evidence="5" type="ORF">GCU54_07725</name>
</gene>
<proteinExistence type="predicted"/>
<feature type="region of interest" description="Disordered" evidence="3">
    <location>
        <begin position="1"/>
        <end position="45"/>
    </location>
</feature>
<dbReference type="Pfam" id="PF13692">
    <property type="entry name" value="Glyco_trans_1_4"/>
    <property type="match status" value="1"/>
</dbReference>
<dbReference type="GO" id="GO:0016758">
    <property type="term" value="F:hexosyltransferase activity"/>
    <property type="evidence" value="ECO:0007669"/>
    <property type="project" value="TreeGrafter"/>
</dbReference>
<evidence type="ECO:0000259" key="4">
    <source>
        <dbReference type="Pfam" id="PF13579"/>
    </source>
</evidence>
<evidence type="ECO:0000313" key="6">
    <source>
        <dbReference type="Proteomes" id="UP000471126"/>
    </source>
</evidence>